<protein>
    <submittedName>
        <fullName evidence="1">Uncharacterized protein</fullName>
    </submittedName>
</protein>
<dbReference type="Proteomes" id="UP000032545">
    <property type="component" value="Unassembled WGS sequence"/>
</dbReference>
<dbReference type="EMBL" id="JYFN01000018">
    <property type="protein sequence ID" value="KJE22923.1"/>
    <property type="molecule type" value="Genomic_DNA"/>
</dbReference>
<accession>A0A0D8BF71</accession>
<proteinExistence type="predicted"/>
<reference evidence="1 2" key="2">
    <citation type="journal article" date="2016" name="Genome Announc.">
        <title>Permanent Draft Genome Sequences for Two Variants of Frankia sp. Strain CpI1, the First Frankia Strain Isolated from Root Nodules of Comptonia peregrina.</title>
        <authorList>
            <person name="Oshone R."/>
            <person name="Hurst S.G.IV."/>
            <person name="Abebe-Akele F."/>
            <person name="Simpson S."/>
            <person name="Morris K."/>
            <person name="Thomas W.K."/>
            <person name="Tisa L.S."/>
        </authorList>
    </citation>
    <scope>NUCLEOTIDE SEQUENCE [LARGE SCALE GENOMIC DNA]</scope>
    <source>
        <strain evidence="2">CpI1-S</strain>
    </source>
</reference>
<keyword evidence="2" id="KW-1185">Reference proteome</keyword>
<comment type="caution">
    <text evidence="1">The sequence shown here is derived from an EMBL/GenBank/DDBJ whole genome shotgun (WGS) entry which is preliminary data.</text>
</comment>
<organism evidence="1 2">
    <name type="scientific">Frankia torreyi</name>
    <dbReference type="NCBI Taxonomy" id="1856"/>
    <lineage>
        <taxon>Bacteria</taxon>
        <taxon>Bacillati</taxon>
        <taxon>Actinomycetota</taxon>
        <taxon>Actinomycetes</taxon>
        <taxon>Frankiales</taxon>
        <taxon>Frankiaceae</taxon>
        <taxon>Frankia</taxon>
    </lineage>
</organism>
<gene>
    <name evidence="1" type="ORF">FF36_02697</name>
</gene>
<evidence type="ECO:0000313" key="1">
    <source>
        <dbReference type="EMBL" id="KJE22923.1"/>
    </source>
</evidence>
<dbReference type="AlphaFoldDB" id="A0A0D8BF71"/>
<sequence length="50" mass="5920">MGDYVGFVNQFAPMRRPCFRLIRWSDAMLLVRRYAAAEPVTRTSRARWSL</sequence>
<evidence type="ECO:0000313" key="2">
    <source>
        <dbReference type="Proteomes" id="UP000032545"/>
    </source>
</evidence>
<name>A0A0D8BF71_9ACTN</name>
<reference evidence="2" key="1">
    <citation type="submission" date="2015-02" db="EMBL/GenBank/DDBJ databases">
        <title>Draft Genome of Frankia sp. CpI1-S.</title>
        <authorList>
            <person name="Oshone R.T."/>
            <person name="Ngom M."/>
            <person name="Ghodhbane-Gtari F."/>
            <person name="Gtari M."/>
            <person name="Morris K."/>
            <person name="Thomas K."/>
            <person name="Sen A."/>
            <person name="Tisa L.S."/>
        </authorList>
    </citation>
    <scope>NUCLEOTIDE SEQUENCE [LARGE SCALE GENOMIC DNA]</scope>
    <source>
        <strain evidence="2">CpI1-S</strain>
    </source>
</reference>